<dbReference type="Proteomes" id="UP000293874">
    <property type="component" value="Unassembled WGS sequence"/>
</dbReference>
<dbReference type="GO" id="GO:0016020">
    <property type="term" value="C:membrane"/>
    <property type="evidence" value="ECO:0007669"/>
    <property type="project" value="TreeGrafter"/>
</dbReference>
<dbReference type="PANTHER" id="PTHR44196">
    <property type="entry name" value="DEHYDROGENASE/REDUCTASE SDR FAMILY MEMBER 7B"/>
    <property type="match status" value="1"/>
</dbReference>
<dbReference type="EMBL" id="SGXA01000002">
    <property type="protein sequence ID" value="RZS72086.1"/>
    <property type="molecule type" value="Genomic_DNA"/>
</dbReference>
<protein>
    <submittedName>
        <fullName evidence="4">Short-subunit dehydrogenase</fullName>
    </submittedName>
</protein>
<keyword evidence="5" id="KW-1185">Reference proteome</keyword>
<dbReference type="PANTHER" id="PTHR44196:SF1">
    <property type="entry name" value="DEHYDROGENASE_REDUCTASE SDR FAMILY MEMBER 7B"/>
    <property type="match status" value="1"/>
</dbReference>
<comment type="similarity">
    <text evidence="1 3">Belongs to the short-chain dehydrogenases/reductases (SDR) family.</text>
</comment>
<dbReference type="InterPro" id="IPR036291">
    <property type="entry name" value="NAD(P)-bd_dom_sf"/>
</dbReference>
<gene>
    <name evidence="4" type="ORF">EV199_4001</name>
</gene>
<reference evidence="4 5" key="1">
    <citation type="submission" date="2019-02" db="EMBL/GenBank/DDBJ databases">
        <title>Genomic Encyclopedia of Type Strains, Phase IV (KMG-IV): sequencing the most valuable type-strain genomes for metagenomic binning, comparative biology and taxonomic classification.</title>
        <authorList>
            <person name="Goeker M."/>
        </authorList>
    </citation>
    <scope>NUCLEOTIDE SEQUENCE [LARGE SCALE GENOMIC DNA]</scope>
    <source>
        <strain evidence="4 5">DSM 18116</strain>
    </source>
</reference>
<proteinExistence type="inferred from homology"/>
<keyword evidence="2" id="KW-0560">Oxidoreductase</keyword>
<dbReference type="InterPro" id="IPR020904">
    <property type="entry name" value="Sc_DH/Rdtase_CS"/>
</dbReference>
<comment type="caution">
    <text evidence="4">The sequence shown here is derived from an EMBL/GenBank/DDBJ whole genome shotgun (WGS) entry which is preliminary data.</text>
</comment>
<dbReference type="PRINTS" id="PR00080">
    <property type="entry name" value="SDRFAMILY"/>
</dbReference>
<organism evidence="4 5">
    <name type="scientific">Pseudobacter ginsenosidimutans</name>
    <dbReference type="NCBI Taxonomy" id="661488"/>
    <lineage>
        <taxon>Bacteria</taxon>
        <taxon>Pseudomonadati</taxon>
        <taxon>Bacteroidota</taxon>
        <taxon>Chitinophagia</taxon>
        <taxon>Chitinophagales</taxon>
        <taxon>Chitinophagaceae</taxon>
        <taxon>Pseudobacter</taxon>
    </lineage>
</organism>
<dbReference type="CDD" id="cd05233">
    <property type="entry name" value="SDR_c"/>
    <property type="match status" value="1"/>
</dbReference>
<evidence type="ECO:0000256" key="1">
    <source>
        <dbReference type="ARBA" id="ARBA00006484"/>
    </source>
</evidence>
<dbReference type="RefSeq" id="WP_130542537.1">
    <property type="nucleotide sequence ID" value="NZ_CP042431.1"/>
</dbReference>
<evidence type="ECO:0000313" key="5">
    <source>
        <dbReference type="Proteomes" id="UP000293874"/>
    </source>
</evidence>
<dbReference type="GO" id="GO:0016491">
    <property type="term" value="F:oxidoreductase activity"/>
    <property type="evidence" value="ECO:0007669"/>
    <property type="project" value="UniProtKB-KW"/>
</dbReference>
<dbReference type="Pfam" id="PF00106">
    <property type="entry name" value="adh_short"/>
    <property type="match status" value="1"/>
</dbReference>
<dbReference type="SUPFAM" id="SSF51735">
    <property type="entry name" value="NAD(P)-binding Rossmann-fold domains"/>
    <property type="match status" value="1"/>
</dbReference>
<dbReference type="PROSITE" id="PS00061">
    <property type="entry name" value="ADH_SHORT"/>
    <property type="match status" value="1"/>
</dbReference>
<evidence type="ECO:0000256" key="3">
    <source>
        <dbReference type="RuleBase" id="RU000363"/>
    </source>
</evidence>
<dbReference type="InterPro" id="IPR002347">
    <property type="entry name" value="SDR_fam"/>
</dbReference>
<evidence type="ECO:0000313" key="4">
    <source>
        <dbReference type="EMBL" id="RZS72086.1"/>
    </source>
</evidence>
<name>A0A4Q7MTA8_9BACT</name>
<dbReference type="OrthoDB" id="9775296at2"/>
<sequence>MNIVITGASKGFGRAIAETFAVQGHDLFLCSRNPAALYKTLEALQLHYPERSIKAMPADLSEKSQAEAFGKWVLGYGVPVDVLVNNAGLFEPGSVHNEPEGLLERMMAVNLYSAYHLTRTLIPSMIERKQGHIFNMCSIASLHAYPNGGAYSISKYALAGFSRNLREEMKPHGIKVTTVYPGAAYTNSWAGSGIDPERIMTAQDIAAMIHAASQLSPQACVEDIIMRPQLGDL</sequence>
<dbReference type="PRINTS" id="PR00081">
    <property type="entry name" value="GDHRDH"/>
</dbReference>
<accession>A0A4Q7MTA8</accession>
<dbReference type="AlphaFoldDB" id="A0A4Q7MTA8"/>
<evidence type="ECO:0000256" key="2">
    <source>
        <dbReference type="ARBA" id="ARBA00023002"/>
    </source>
</evidence>
<dbReference type="Gene3D" id="3.40.50.720">
    <property type="entry name" value="NAD(P)-binding Rossmann-like Domain"/>
    <property type="match status" value="1"/>
</dbReference>